<evidence type="ECO:0000256" key="2">
    <source>
        <dbReference type="SAM" id="Phobius"/>
    </source>
</evidence>
<dbReference type="AlphaFoldDB" id="A0A9K3KJ82"/>
<dbReference type="OrthoDB" id="44284at2759"/>
<dbReference type="EMBL" id="JAGRRH010000022">
    <property type="protein sequence ID" value="KAG7344747.1"/>
    <property type="molecule type" value="Genomic_DNA"/>
</dbReference>
<organism evidence="3 4">
    <name type="scientific">Nitzschia inconspicua</name>
    <dbReference type="NCBI Taxonomy" id="303405"/>
    <lineage>
        <taxon>Eukaryota</taxon>
        <taxon>Sar</taxon>
        <taxon>Stramenopiles</taxon>
        <taxon>Ochrophyta</taxon>
        <taxon>Bacillariophyta</taxon>
        <taxon>Bacillariophyceae</taxon>
        <taxon>Bacillariophycidae</taxon>
        <taxon>Bacillariales</taxon>
        <taxon>Bacillariaceae</taxon>
        <taxon>Nitzschia</taxon>
    </lineage>
</organism>
<accession>A0A9K3KJ82</accession>
<proteinExistence type="predicted"/>
<keyword evidence="2" id="KW-1133">Transmembrane helix</keyword>
<name>A0A9K3KJ82_9STRA</name>
<keyword evidence="2" id="KW-0812">Transmembrane</keyword>
<keyword evidence="4" id="KW-1185">Reference proteome</keyword>
<dbReference type="Proteomes" id="UP000693970">
    <property type="component" value="Unassembled WGS sequence"/>
</dbReference>
<reference evidence="3" key="1">
    <citation type="journal article" date="2021" name="Sci. Rep.">
        <title>Diploid genomic architecture of Nitzschia inconspicua, an elite biomass production diatom.</title>
        <authorList>
            <person name="Oliver A."/>
            <person name="Podell S."/>
            <person name="Pinowska A."/>
            <person name="Traller J.C."/>
            <person name="Smith S.R."/>
            <person name="McClure R."/>
            <person name="Beliaev A."/>
            <person name="Bohutskyi P."/>
            <person name="Hill E.A."/>
            <person name="Rabines A."/>
            <person name="Zheng H."/>
            <person name="Allen L.Z."/>
            <person name="Kuo A."/>
            <person name="Grigoriev I.V."/>
            <person name="Allen A.E."/>
            <person name="Hazlebeck D."/>
            <person name="Allen E.E."/>
        </authorList>
    </citation>
    <scope>NUCLEOTIDE SEQUENCE</scope>
    <source>
        <strain evidence="3">Hildebrandi</strain>
    </source>
</reference>
<sequence>MAASSLTVRTRNNNNPGSWPSSLVFLLQAIVFYFVLCILQSAIVSNAFGPSTIGTSFHRMGFCAPPSLVSRTALGVYPPCCDNESTRKDESTSKAINGGGEDYQHSSSSSRRDLLIHGVRSFVIPAAAAVWTTTITTADGSTFSVAHAASSSPTNTVKELLTQLQQADQQMNDIPKLIDGEKWDSVRAILIAPPLSDCWAKTNRPLVQKYAQALGDAGGDELAALEAKEELEGRLRYLDMAVYNNNFNPITVEGTTNASPTLIQSYYEDPQREYKASRKALQELIQLAKDVGL</sequence>
<protein>
    <submittedName>
        <fullName evidence="3">Uncharacterized protein</fullName>
    </submittedName>
</protein>
<evidence type="ECO:0000256" key="1">
    <source>
        <dbReference type="SAM" id="MobiDB-lite"/>
    </source>
</evidence>
<keyword evidence="2" id="KW-0472">Membrane</keyword>
<evidence type="ECO:0000313" key="4">
    <source>
        <dbReference type="Proteomes" id="UP000693970"/>
    </source>
</evidence>
<reference evidence="3" key="2">
    <citation type="submission" date="2021-04" db="EMBL/GenBank/DDBJ databases">
        <authorList>
            <person name="Podell S."/>
        </authorList>
    </citation>
    <scope>NUCLEOTIDE SEQUENCE</scope>
    <source>
        <strain evidence="3">Hildebrandi</strain>
    </source>
</reference>
<comment type="caution">
    <text evidence="3">The sequence shown here is derived from an EMBL/GenBank/DDBJ whole genome shotgun (WGS) entry which is preliminary data.</text>
</comment>
<feature type="region of interest" description="Disordered" evidence="1">
    <location>
        <begin position="83"/>
        <end position="107"/>
    </location>
</feature>
<gene>
    <name evidence="3" type="ORF">IV203_032278</name>
</gene>
<feature type="transmembrane region" description="Helical" evidence="2">
    <location>
        <begin position="20"/>
        <end position="39"/>
    </location>
</feature>
<evidence type="ECO:0000313" key="3">
    <source>
        <dbReference type="EMBL" id="KAG7344747.1"/>
    </source>
</evidence>